<name>A0A9D4G3J7_DREPO</name>
<dbReference type="EMBL" id="JAIWYP010000006">
    <property type="protein sequence ID" value="KAH3809920.1"/>
    <property type="molecule type" value="Genomic_DNA"/>
</dbReference>
<keyword evidence="2" id="KW-1185">Reference proteome</keyword>
<reference evidence="1" key="1">
    <citation type="journal article" date="2019" name="bioRxiv">
        <title>The Genome of the Zebra Mussel, Dreissena polymorpha: A Resource for Invasive Species Research.</title>
        <authorList>
            <person name="McCartney M.A."/>
            <person name="Auch B."/>
            <person name="Kono T."/>
            <person name="Mallez S."/>
            <person name="Zhang Y."/>
            <person name="Obille A."/>
            <person name="Becker A."/>
            <person name="Abrahante J.E."/>
            <person name="Garbe J."/>
            <person name="Badalamenti J.P."/>
            <person name="Herman A."/>
            <person name="Mangelson H."/>
            <person name="Liachko I."/>
            <person name="Sullivan S."/>
            <person name="Sone E.D."/>
            <person name="Koren S."/>
            <person name="Silverstein K.A.T."/>
            <person name="Beckman K.B."/>
            <person name="Gohl D.M."/>
        </authorList>
    </citation>
    <scope>NUCLEOTIDE SEQUENCE</scope>
    <source>
        <strain evidence="1">Duluth1</strain>
        <tissue evidence="1">Whole animal</tissue>
    </source>
</reference>
<protein>
    <submittedName>
        <fullName evidence="1">Uncharacterized protein</fullName>
    </submittedName>
</protein>
<proteinExistence type="predicted"/>
<comment type="caution">
    <text evidence="1">The sequence shown here is derived from an EMBL/GenBank/DDBJ whole genome shotgun (WGS) entry which is preliminary data.</text>
</comment>
<accession>A0A9D4G3J7</accession>
<evidence type="ECO:0000313" key="1">
    <source>
        <dbReference type="EMBL" id="KAH3809920.1"/>
    </source>
</evidence>
<evidence type="ECO:0000313" key="2">
    <source>
        <dbReference type="Proteomes" id="UP000828390"/>
    </source>
</evidence>
<gene>
    <name evidence="1" type="ORF">DPMN_138302</name>
</gene>
<sequence>MKLGSISFLKEIDRLKTFLLPDAHLSSMLIGLCIEQVTRILRCLSLVTGDGSRTMALGSHFGVLFRKLLRVVESLSNATVKTHALVDVNASRQIYSVHSCAIVKAFV</sequence>
<organism evidence="1 2">
    <name type="scientific">Dreissena polymorpha</name>
    <name type="common">Zebra mussel</name>
    <name type="synonym">Mytilus polymorpha</name>
    <dbReference type="NCBI Taxonomy" id="45954"/>
    <lineage>
        <taxon>Eukaryota</taxon>
        <taxon>Metazoa</taxon>
        <taxon>Spiralia</taxon>
        <taxon>Lophotrochozoa</taxon>
        <taxon>Mollusca</taxon>
        <taxon>Bivalvia</taxon>
        <taxon>Autobranchia</taxon>
        <taxon>Heteroconchia</taxon>
        <taxon>Euheterodonta</taxon>
        <taxon>Imparidentia</taxon>
        <taxon>Neoheterodontei</taxon>
        <taxon>Myida</taxon>
        <taxon>Dreissenoidea</taxon>
        <taxon>Dreissenidae</taxon>
        <taxon>Dreissena</taxon>
    </lineage>
</organism>
<reference evidence="1" key="2">
    <citation type="submission" date="2020-11" db="EMBL/GenBank/DDBJ databases">
        <authorList>
            <person name="McCartney M.A."/>
            <person name="Auch B."/>
            <person name="Kono T."/>
            <person name="Mallez S."/>
            <person name="Becker A."/>
            <person name="Gohl D.M."/>
            <person name="Silverstein K.A.T."/>
            <person name="Koren S."/>
            <person name="Bechman K.B."/>
            <person name="Herman A."/>
            <person name="Abrahante J.E."/>
            <person name="Garbe J."/>
        </authorList>
    </citation>
    <scope>NUCLEOTIDE SEQUENCE</scope>
    <source>
        <strain evidence="1">Duluth1</strain>
        <tissue evidence="1">Whole animal</tissue>
    </source>
</reference>
<dbReference type="Proteomes" id="UP000828390">
    <property type="component" value="Unassembled WGS sequence"/>
</dbReference>
<dbReference type="AlphaFoldDB" id="A0A9D4G3J7"/>